<keyword evidence="3 7" id="KW-1133">Transmembrane helix</keyword>
<dbReference type="PANTHER" id="PTHR33048:SF2">
    <property type="entry name" value="SRPK"/>
    <property type="match status" value="1"/>
</dbReference>
<keyword evidence="10" id="KW-1185">Reference proteome</keyword>
<feature type="transmembrane region" description="Helical" evidence="7">
    <location>
        <begin position="100"/>
        <end position="121"/>
    </location>
</feature>
<feature type="transmembrane region" description="Helical" evidence="7">
    <location>
        <begin position="12"/>
        <end position="31"/>
    </location>
</feature>
<proteinExistence type="inferred from homology"/>
<name>A0A2A9PKD8_OPHUN</name>
<dbReference type="OrthoDB" id="2988756at2759"/>
<feature type="transmembrane region" description="Helical" evidence="7">
    <location>
        <begin position="262"/>
        <end position="278"/>
    </location>
</feature>
<feature type="transmembrane region" description="Helical" evidence="7">
    <location>
        <begin position="220"/>
        <end position="242"/>
    </location>
</feature>
<keyword evidence="2 7" id="KW-0812">Transmembrane</keyword>
<comment type="similarity">
    <text evidence="5">Belongs to the SAT4 family.</text>
</comment>
<evidence type="ECO:0000256" key="4">
    <source>
        <dbReference type="ARBA" id="ARBA00023136"/>
    </source>
</evidence>
<evidence type="ECO:0000313" key="10">
    <source>
        <dbReference type="Proteomes" id="UP000037136"/>
    </source>
</evidence>
<evidence type="ECO:0000256" key="1">
    <source>
        <dbReference type="ARBA" id="ARBA00004141"/>
    </source>
</evidence>
<dbReference type="InterPro" id="IPR049326">
    <property type="entry name" value="Rhodopsin_dom_fungi"/>
</dbReference>
<dbReference type="PANTHER" id="PTHR33048">
    <property type="entry name" value="PTH11-LIKE INTEGRAL MEMBRANE PROTEIN (AFU_ORTHOLOGUE AFUA_5G11245)"/>
    <property type="match status" value="1"/>
</dbReference>
<gene>
    <name evidence="9" type="ORF">XA68_16162</name>
</gene>
<feature type="region of interest" description="Disordered" evidence="6">
    <location>
        <begin position="327"/>
        <end position="363"/>
    </location>
</feature>
<evidence type="ECO:0000259" key="8">
    <source>
        <dbReference type="Pfam" id="PF20684"/>
    </source>
</evidence>
<dbReference type="AlphaFoldDB" id="A0A2A9PKD8"/>
<comment type="subcellular location">
    <subcellularLocation>
        <location evidence="1">Membrane</location>
        <topology evidence="1">Multi-pass membrane protein</topology>
    </subcellularLocation>
</comment>
<evidence type="ECO:0000313" key="9">
    <source>
        <dbReference type="EMBL" id="PFH61828.1"/>
    </source>
</evidence>
<dbReference type="Proteomes" id="UP000037136">
    <property type="component" value="Unassembled WGS sequence"/>
</dbReference>
<evidence type="ECO:0000256" key="5">
    <source>
        <dbReference type="ARBA" id="ARBA00038359"/>
    </source>
</evidence>
<protein>
    <recommendedName>
        <fullName evidence="8">Rhodopsin domain-containing protein</fullName>
    </recommendedName>
</protein>
<sequence>MAPKSSDATEGLVYFAIETLLILWRICMRWRSLTFRGLAMDDYLMMLVLVWNVAGTVISCVVLFVTQGLANSGMTDEERASLSPNSAEFRLRVEGSKTHLAGWISFATLLWTLKLCWLFFYKRLGHRVNKMALKVNMGLIFCGVTYTALLCVILFGCVPFEKSWQINPDPGDFCHPSSSTLQSWVMLFSDVATDLFITIIPLPGGGQMIWHARINKVNKIGLIIMFCGGLLTMTFSIARCAIILRDSASATELAAVWSDREAFVAIIVTNVPVLVPLIRQRFWNIKDKSVPSASRSVGDSRVRGDWNRAHGRGDVVREMPGTSLGVGASASSLPNKMPSASSESFYDSESDGANSPTGDGDMRLGVMNETHIVI</sequence>
<evidence type="ECO:0000256" key="7">
    <source>
        <dbReference type="SAM" id="Phobius"/>
    </source>
</evidence>
<reference evidence="9 10" key="1">
    <citation type="journal article" date="2015" name="BMC Genomics">
        <title>Gene expression during zombie ant biting behavior reflects the complexity underlying fungal parasitic behavioral manipulation.</title>
        <authorList>
            <person name="de Bekker C."/>
            <person name="Ohm R.A."/>
            <person name="Loreto R.G."/>
            <person name="Sebastian A."/>
            <person name="Albert I."/>
            <person name="Merrow M."/>
            <person name="Brachmann A."/>
            <person name="Hughes D.P."/>
        </authorList>
    </citation>
    <scope>NUCLEOTIDE SEQUENCE [LARGE SCALE GENOMIC DNA]</scope>
    <source>
        <strain evidence="9 10">SC16a</strain>
    </source>
</reference>
<accession>A0A2A9PKD8</accession>
<feature type="domain" description="Rhodopsin" evidence="8">
    <location>
        <begin position="25"/>
        <end position="279"/>
    </location>
</feature>
<reference evidence="9 10" key="2">
    <citation type="journal article" date="2017" name="Sci. Rep.">
        <title>Ant-infecting Ophiocordyceps genomes reveal a high diversity of potential behavioral manipulation genes and a possible major role for enterotoxins.</title>
        <authorList>
            <person name="de Bekker C."/>
            <person name="Ohm R.A."/>
            <person name="Evans H.C."/>
            <person name="Brachmann A."/>
            <person name="Hughes D.P."/>
        </authorList>
    </citation>
    <scope>NUCLEOTIDE SEQUENCE [LARGE SCALE GENOMIC DNA]</scope>
    <source>
        <strain evidence="9 10">SC16a</strain>
    </source>
</reference>
<dbReference type="GO" id="GO:0016020">
    <property type="term" value="C:membrane"/>
    <property type="evidence" value="ECO:0007669"/>
    <property type="project" value="UniProtKB-SubCell"/>
</dbReference>
<feature type="transmembrane region" description="Helical" evidence="7">
    <location>
        <begin position="133"/>
        <end position="161"/>
    </location>
</feature>
<dbReference type="STRING" id="268505.A0A2A9PKD8"/>
<dbReference type="EMBL" id="LAZP02000053">
    <property type="protein sequence ID" value="PFH61828.1"/>
    <property type="molecule type" value="Genomic_DNA"/>
</dbReference>
<comment type="caution">
    <text evidence="9">The sequence shown here is derived from an EMBL/GenBank/DDBJ whole genome shotgun (WGS) entry which is preliminary data.</text>
</comment>
<dbReference type="InterPro" id="IPR052337">
    <property type="entry name" value="SAT4-like"/>
</dbReference>
<keyword evidence="4 7" id="KW-0472">Membrane</keyword>
<dbReference type="Pfam" id="PF20684">
    <property type="entry name" value="Fung_rhodopsin"/>
    <property type="match status" value="1"/>
</dbReference>
<organism evidence="9 10">
    <name type="scientific">Ophiocordyceps unilateralis</name>
    <name type="common">Zombie-ant fungus</name>
    <name type="synonym">Torrubia unilateralis</name>
    <dbReference type="NCBI Taxonomy" id="268505"/>
    <lineage>
        <taxon>Eukaryota</taxon>
        <taxon>Fungi</taxon>
        <taxon>Dikarya</taxon>
        <taxon>Ascomycota</taxon>
        <taxon>Pezizomycotina</taxon>
        <taxon>Sordariomycetes</taxon>
        <taxon>Hypocreomycetidae</taxon>
        <taxon>Hypocreales</taxon>
        <taxon>Ophiocordycipitaceae</taxon>
        <taxon>Ophiocordyceps</taxon>
    </lineage>
</organism>
<feature type="transmembrane region" description="Helical" evidence="7">
    <location>
        <begin position="43"/>
        <end position="65"/>
    </location>
</feature>
<evidence type="ECO:0000256" key="2">
    <source>
        <dbReference type="ARBA" id="ARBA00022692"/>
    </source>
</evidence>
<evidence type="ECO:0000256" key="3">
    <source>
        <dbReference type="ARBA" id="ARBA00022989"/>
    </source>
</evidence>
<evidence type="ECO:0000256" key="6">
    <source>
        <dbReference type="SAM" id="MobiDB-lite"/>
    </source>
</evidence>